<keyword evidence="6" id="KW-1185">Reference proteome</keyword>
<proteinExistence type="predicted"/>
<dbReference type="GO" id="GO:0016020">
    <property type="term" value="C:membrane"/>
    <property type="evidence" value="ECO:0007669"/>
    <property type="project" value="TreeGrafter"/>
</dbReference>
<dbReference type="Gene3D" id="2.60.40.150">
    <property type="entry name" value="C2 domain"/>
    <property type="match status" value="3"/>
</dbReference>
<evidence type="ECO:0000313" key="5">
    <source>
        <dbReference type="EMBL" id="OHT00693.1"/>
    </source>
</evidence>
<dbReference type="CDD" id="cd00030">
    <property type="entry name" value="C2"/>
    <property type="match status" value="3"/>
</dbReference>
<keyword evidence="1" id="KW-0479">Metal-binding</keyword>
<reference evidence="4" key="1">
    <citation type="submission" date="2016-07" db="EMBL/GenBank/DDBJ databases">
        <authorList>
            <person name="Rosa I.A."/>
            <person name="Brigido M.C."/>
            <person name="Santos E.O."/>
            <person name="Almeida L.G.P."/>
            <person name="Zingalli R.B."/>
            <person name="Vasconcelos A.T.R."/>
            <person name="Souza W."/>
            <person name="Benchimol M."/>
        </authorList>
    </citation>
    <scope>NUCLEOTIDE SEQUENCE</scope>
    <source>
        <strain evidence="4">32557</strain>
    </source>
</reference>
<evidence type="ECO:0000256" key="1">
    <source>
        <dbReference type="ARBA" id="ARBA00022723"/>
    </source>
</evidence>
<reference evidence="5 6" key="2">
    <citation type="submission" date="2016-10" db="EMBL/GenBank/DDBJ databases">
        <authorList>
            <person name="Benchimol M."/>
            <person name="Almeida L.G."/>
            <person name="Vasconcelos A.T."/>
            <person name="Perreira-Neves A."/>
            <person name="Rosa I.A."/>
            <person name="Tasca T."/>
            <person name="Bogo M.R."/>
            <person name="de Souza W."/>
        </authorList>
    </citation>
    <scope>NUCLEOTIDE SEQUENCE [LARGE SCALE GENOMIC DNA]</scope>
    <source>
        <strain evidence="5 6">K</strain>
    </source>
</reference>
<accession>A0A1J4JTT9</accession>
<protein>
    <recommendedName>
        <fullName evidence="3">C2 domain-containing protein</fullName>
    </recommendedName>
</protein>
<dbReference type="InterPro" id="IPR000008">
    <property type="entry name" value="C2_dom"/>
</dbReference>
<dbReference type="Proteomes" id="UP000179807">
    <property type="component" value="Unassembled WGS sequence"/>
</dbReference>
<dbReference type="SMART" id="SM00239">
    <property type="entry name" value="C2"/>
    <property type="match status" value="3"/>
</dbReference>
<feature type="domain" description="C2" evidence="3">
    <location>
        <begin position="132"/>
        <end position="257"/>
    </location>
</feature>
<feature type="domain" description="C2" evidence="3">
    <location>
        <begin position="1"/>
        <end position="109"/>
    </location>
</feature>
<dbReference type="GO" id="GO:0005509">
    <property type="term" value="F:calcium ion binding"/>
    <property type="evidence" value="ECO:0007669"/>
    <property type="project" value="TreeGrafter"/>
</dbReference>
<organism evidence="5 6">
    <name type="scientific">Tritrichomonas foetus</name>
    <dbReference type="NCBI Taxonomy" id="1144522"/>
    <lineage>
        <taxon>Eukaryota</taxon>
        <taxon>Metamonada</taxon>
        <taxon>Parabasalia</taxon>
        <taxon>Tritrichomonadida</taxon>
        <taxon>Tritrichomonadidae</taxon>
        <taxon>Tritrichomonas</taxon>
    </lineage>
</organism>
<dbReference type="EMBL" id="KX579682">
    <property type="protein sequence ID" value="ARM19914.1"/>
    <property type="molecule type" value="Genomic_DNA"/>
</dbReference>
<dbReference type="VEuPathDB" id="TrichDB:TRFO_32557"/>
<dbReference type="GeneID" id="94843262"/>
<feature type="domain" description="C2" evidence="3">
    <location>
        <begin position="345"/>
        <end position="468"/>
    </location>
</feature>
<dbReference type="OrthoDB" id="73919at2759"/>
<dbReference type="RefSeq" id="XP_068353829.1">
    <property type="nucleotide sequence ID" value="XM_068508558.1"/>
</dbReference>
<keyword evidence="2" id="KW-0106">Calcium</keyword>
<dbReference type="InterPro" id="IPR035892">
    <property type="entry name" value="C2_domain_sf"/>
</dbReference>
<name>A0A1J4JTT9_9EUKA</name>
<sequence>MAVRLHVKVCEAHDLIAADIGGKSDPYCKLKLKSFGKKDKALKTKTIKETLDPVWNQEFDLTSKSPADDVLLISVYDKDKLGKDDKIADEIELPLSNYPLGEVKVEEISLKRKKKKKAGTLKLEIQVFNEGDAPAAAPAEEKVQETNEPVPCQLRVLLVSASKLKKMDPVGKSDPYCVFQLDGFPKEDAFYWKSSTKDNTLDPVWNEEHVFQVRDYNKDVLVFKMFDKDIASDDQMVDDVKFHVNQFPMGQEVEWSEDVKYKKKKGGHLVIKFQVLEANAEVKTRDIVLDTSSHSSKSNSHSHSHKSCSFTLGSYSSSYSTSFSSYTCSHTLSSLHSSEKKLHVHHELKAPSKSAKPVRVSDSISGTIVSCRDLPKADSDGTDAYVTISVVSKSAHEKKGKAAIKTEVAKDTQDPVYNHSFEIEKAKKGDSLLVKVVQQHKILSDVCIGQVTVPLKDLKDNEPVEQEYELQKPPKLPKELAQFVDFGKITLSLTHSVKYQ</sequence>
<dbReference type="PANTHER" id="PTHR45911">
    <property type="entry name" value="C2 DOMAIN-CONTAINING PROTEIN"/>
    <property type="match status" value="1"/>
</dbReference>
<evidence type="ECO:0000256" key="2">
    <source>
        <dbReference type="ARBA" id="ARBA00022837"/>
    </source>
</evidence>
<evidence type="ECO:0000313" key="6">
    <source>
        <dbReference type="Proteomes" id="UP000179807"/>
    </source>
</evidence>
<dbReference type="PANTHER" id="PTHR45911:SF4">
    <property type="entry name" value="MULTIPLE C2 AND TRANSMEMBRANE DOMAIN-CONTAINING PROTEIN"/>
    <property type="match status" value="1"/>
</dbReference>
<reference evidence="4" key="3">
    <citation type="journal article" date="2017" name="Biol. Cell">
        <title>The costa of trichomonads: A complex macromolecular cytoskeleton structure made of uncommon proteins.</title>
        <authorList>
            <person name="de Andrade Rosa I."/>
            <person name="Brigido M.C."/>
            <person name="de Oliveira Santos E."/>
            <person name="Gonzaga L."/>
            <person name="Zingali R.B."/>
            <person name="de Vasconcelos A.T."/>
            <person name="de Souza W."/>
            <person name="Benchimol M."/>
        </authorList>
    </citation>
    <scope>NUCLEOTIDE SEQUENCE</scope>
    <source>
        <strain evidence="4">32557</strain>
    </source>
</reference>
<dbReference type="PRINTS" id="PR00360">
    <property type="entry name" value="C2DOMAIN"/>
</dbReference>
<dbReference type="EMBL" id="MLAK01000943">
    <property type="protein sequence ID" value="OHT00693.1"/>
    <property type="molecule type" value="Genomic_DNA"/>
</dbReference>
<dbReference type="Pfam" id="PF00168">
    <property type="entry name" value="C2"/>
    <property type="match status" value="3"/>
</dbReference>
<evidence type="ECO:0000313" key="4">
    <source>
        <dbReference type="EMBL" id="ARM19914.1"/>
    </source>
</evidence>
<gene>
    <name evidence="5" type="ORF">TRFO_32557</name>
</gene>
<dbReference type="AlphaFoldDB" id="A0A1J4JTT9"/>
<evidence type="ECO:0000259" key="3">
    <source>
        <dbReference type="PROSITE" id="PS50004"/>
    </source>
</evidence>
<dbReference type="SUPFAM" id="SSF49562">
    <property type="entry name" value="C2 domain (Calcium/lipid-binding domain, CaLB)"/>
    <property type="match status" value="3"/>
</dbReference>
<dbReference type="PROSITE" id="PS50004">
    <property type="entry name" value="C2"/>
    <property type="match status" value="3"/>
</dbReference>